<evidence type="ECO:0000259" key="3">
    <source>
        <dbReference type="Pfam" id="PF17921"/>
    </source>
</evidence>
<evidence type="ECO:0000256" key="1">
    <source>
        <dbReference type="ARBA" id="ARBA00023268"/>
    </source>
</evidence>
<protein>
    <submittedName>
        <fullName evidence="4">Uncharacterized protein</fullName>
    </submittedName>
</protein>
<evidence type="ECO:0000313" key="4">
    <source>
        <dbReference type="EMBL" id="KAH0742015.1"/>
    </source>
</evidence>
<feature type="domain" description="Reverse transcriptase/retrotransposon-derived protein RNase H-like" evidence="2">
    <location>
        <begin position="2"/>
        <end position="70"/>
    </location>
</feature>
<dbReference type="EMBL" id="JAIVGD010000026">
    <property type="protein sequence ID" value="KAH0742015.1"/>
    <property type="molecule type" value="Genomic_DNA"/>
</dbReference>
<accession>A0ABQ7U514</accession>
<dbReference type="InterPro" id="IPR041588">
    <property type="entry name" value="Integrase_H2C2"/>
</dbReference>
<name>A0ABQ7U514_SOLTU</name>
<dbReference type="SUPFAM" id="SSF56672">
    <property type="entry name" value="DNA/RNA polymerases"/>
    <property type="match status" value="1"/>
</dbReference>
<keyword evidence="1" id="KW-0511">Multifunctional enzyme</keyword>
<sequence>MELKSALLVVPVLTLPDYSIPFVIETDAIGNGIGAFLMQKDHPISFISKGLSACHATLSGYKKELLALYKNGKENLVADALSRIQGAELMSMLICLVQADLWDEIKANWTTDPLLQVLIESLQVQPRKHFTWLNPQLRRTGKLVVGDDTSLRTKILSLWNFTHVGGHSGIDATTRKVMAYFYWNGIRSDIANFVYKCVVCKRNKYDTSAYPGLLQPLPIFAFPWMDICMDFIEELL</sequence>
<keyword evidence="5" id="KW-1185">Reference proteome</keyword>
<gene>
    <name evidence="4" type="ORF">KY290_035058</name>
</gene>
<dbReference type="InterPro" id="IPR050951">
    <property type="entry name" value="Retrovirus_Pol_polyprotein"/>
</dbReference>
<reference evidence="4 5" key="1">
    <citation type="journal article" date="2021" name="bioRxiv">
        <title>Chromosome-scale and haplotype-resolved genome assembly of a tetraploid potato cultivar.</title>
        <authorList>
            <person name="Sun H."/>
            <person name="Jiao W.-B."/>
            <person name="Krause K."/>
            <person name="Campoy J.A."/>
            <person name="Goel M."/>
            <person name="Folz-Donahue K."/>
            <person name="Kukat C."/>
            <person name="Huettel B."/>
            <person name="Schneeberger K."/>
        </authorList>
    </citation>
    <scope>NUCLEOTIDE SEQUENCE [LARGE SCALE GENOMIC DNA]</scope>
    <source>
        <strain evidence="4">SolTubOtavaFocal</strain>
        <tissue evidence="4">Leaves</tissue>
    </source>
</reference>
<dbReference type="Pfam" id="PF17919">
    <property type="entry name" value="RT_RNaseH_2"/>
    <property type="match status" value="1"/>
</dbReference>
<feature type="domain" description="Integrase zinc-binding" evidence="3">
    <location>
        <begin position="149"/>
        <end position="205"/>
    </location>
</feature>
<organism evidence="4 5">
    <name type="scientific">Solanum tuberosum</name>
    <name type="common">Potato</name>
    <dbReference type="NCBI Taxonomy" id="4113"/>
    <lineage>
        <taxon>Eukaryota</taxon>
        <taxon>Viridiplantae</taxon>
        <taxon>Streptophyta</taxon>
        <taxon>Embryophyta</taxon>
        <taxon>Tracheophyta</taxon>
        <taxon>Spermatophyta</taxon>
        <taxon>Magnoliopsida</taxon>
        <taxon>eudicotyledons</taxon>
        <taxon>Gunneridae</taxon>
        <taxon>Pentapetalae</taxon>
        <taxon>asterids</taxon>
        <taxon>lamiids</taxon>
        <taxon>Solanales</taxon>
        <taxon>Solanaceae</taxon>
        <taxon>Solanoideae</taxon>
        <taxon>Solaneae</taxon>
        <taxon>Solanum</taxon>
    </lineage>
</organism>
<dbReference type="Proteomes" id="UP000826656">
    <property type="component" value="Unassembled WGS sequence"/>
</dbReference>
<dbReference type="InterPro" id="IPR043502">
    <property type="entry name" value="DNA/RNA_pol_sf"/>
</dbReference>
<dbReference type="PANTHER" id="PTHR37984">
    <property type="entry name" value="PROTEIN CBG26694"/>
    <property type="match status" value="1"/>
</dbReference>
<evidence type="ECO:0000313" key="5">
    <source>
        <dbReference type="Proteomes" id="UP000826656"/>
    </source>
</evidence>
<dbReference type="InterPro" id="IPR041577">
    <property type="entry name" value="RT_RNaseH_2"/>
</dbReference>
<evidence type="ECO:0000259" key="2">
    <source>
        <dbReference type="Pfam" id="PF17919"/>
    </source>
</evidence>
<dbReference type="Gene3D" id="1.10.340.70">
    <property type="match status" value="1"/>
</dbReference>
<comment type="caution">
    <text evidence="4">The sequence shown here is derived from an EMBL/GenBank/DDBJ whole genome shotgun (WGS) entry which is preliminary data.</text>
</comment>
<dbReference type="PANTHER" id="PTHR37984:SF5">
    <property type="entry name" value="PROTEIN NYNRIN-LIKE"/>
    <property type="match status" value="1"/>
</dbReference>
<dbReference type="Pfam" id="PF17921">
    <property type="entry name" value="Integrase_H2C2"/>
    <property type="match status" value="1"/>
</dbReference>
<proteinExistence type="predicted"/>